<keyword evidence="1" id="KW-1185">Reference proteome</keyword>
<protein>
    <submittedName>
        <fullName evidence="2">Site-specific DNA endonuclease</fullName>
    </submittedName>
</protein>
<organism evidence="1 2">
    <name type="scientific">Romanomermis culicivorax</name>
    <name type="common">Nematode worm</name>
    <dbReference type="NCBI Taxonomy" id="13658"/>
    <lineage>
        <taxon>Eukaryota</taxon>
        <taxon>Metazoa</taxon>
        <taxon>Ecdysozoa</taxon>
        <taxon>Nematoda</taxon>
        <taxon>Enoplea</taxon>
        <taxon>Dorylaimia</taxon>
        <taxon>Mermithida</taxon>
        <taxon>Mermithoidea</taxon>
        <taxon>Mermithidae</taxon>
        <taxon>Romanomermis</taxon>
    </lineage>
</organism>
<evidence type="ECO:0000313" key="2">
    <source>
        <dbReference type="WBParaSite" id="nRc.2.0.1.t05367-RA"/>
    </source>
</evidence>
<dbReference type="AlphaFoldDB" id="A0A915HVC7"/>
<evidence type="ECO:0000313" key="1">
    <source>
        <dbReference type="Proteomes" id="UP000887565"/>
    </source>
</evidence>
<accession>A0A915HVC7</accession>
<dbReference type="WBParaSite" id="nRc.2.0.1.t05367-RA">
    <property type="protein sequence ID" value="nRc.2.0.1.t05367-RA"/>
    <property type="gene ID" value="nRc.2.0.1.g05367"/>
</dbReference>
<sequence>MTANSTNLRENIVEEFRGYCKKKRQKKIFESYVNNLRDCYIGKSMFLATASSSVEKEEKTSNYTPIIDKKGSVDLTHAKRTKRAFWTGWLVELNECFSLQTAVWLFGLNERFSIKSEKITLEKSRLAYLKAYRENLDFARLFDNHEIKRLIHRDGNSISTRLKLMLAHILPSAAVIVSPNAILKIEVRFILCRISHDEIGSQLT</sequence>
<name>A0A915HVC7_ROMCU</name>
<dbReference type="Proteomes" id="UP000887565">
    <property type="component" value="Unplaced"/>
</dbReference>
<proteinExistence type="predicted"/>
<reference evidence="2" key="1">
    <citation type="submission" date="2022-11" db="UniProtKB">
        <authorList>
            <consortium name="WormBaseParasite"/>
        </authorList>
    </citation>
    <scope>IDENTIFICATION</scope>
</reference>